<keyword evidence="7 9" id="KW-1133">Transmembrane helix</keyword>
<feature type="transmembrane region" description="Helical" evidence="9">
    <location>
        <begin position="310"/>
        <end position="329"/>
    </location>
</feature>
<evidence type="ECO:0000256" key="9">
    <source>
        <dbReference type="RuleBase" id="RU363064"/>
    </source>
</evidence>
<dbReference type="GO" id="GO:0005886">
    <property type="term" value="C:plasma membrane"/>
    <property type="evidence" value="ECO:0007669"/>
    <property type="project" value="UniProtKB-SubCell"/>
</dbReference>
<evidence type="ECO:0000256" key="2">
    <source>
        <dbReference type="ARBA" id="ARBA00009261"/>
    </source>
</evidence>
<dbReference type="Pfam" id="PF01235">
    <property type="entry name" value="Na_Ala_symp"/>
    <property type="match status" value="1"/>
</dbReference>
<comment type="similarity">
    <text evidence="2 9">Belongs to the alanine or glycine:cation symporter (AGCS) (TC 2.A.25) family.</text>
</comment>
<sequence length="485" mass="52286">MLKLNYEVHVTDLINLMNDLLWGSILVYLLVGVGIYFTVRLGFIQFRHFGHMFSVLRNSRKADSAGISSFQALCTSLAARVGTGNMAGVAVALTAGGPGAIFWMWLIAMLGMATSFAESTLAQLYKTRDNDGNYRGGPAYYMEKGLGMRWMGVLFSIFLIIAFGLVFNAVQANAIASAMNTAFDFERSYVGVGIVIISAFVIFGGIRKIARTAEIIVPIMALAYLAIAIYVMLMNIEKVPEVLALIFKSAFGLQEAAAGGLGYAIAQAMINGIKRGLFSNEAGMGSAPNAAASATPYPPHPASQGYVQMLGVFMDTIVICSATVAIILMSGEYVPHGEVTGIELTQRALTAQVGEWGGIFVAVAIFFFAFTSIIANYSYAETNLIFLEHNNKKGLVLFRIVVLGMVMFGSLATLPTVWALADVSMGLMAIVNLVAIILLSGIVIKLAKDYNRQLDAGKVPTFDADDFPELKAQLEDGIWVNNKKK</sequence>
<dbReference type="NCBIfam" id="TIGR00835">
    <property type="entry name" value="agcS"/>
    <property type="match status" value="1"/>
</dbReference>
<evidence type="ECO:0000256" key="4">
    <source>
        <dbReference type="ARBA" id="ARBA00022475"/>
    </source>
</evidence>
<keyword evidence="3 9" id="KW-0813">Transport</keyword>
<dbReference type="PANTHER" id="PTHR30330">
    <property type="entry name" value="AGSS FAMILY TRANSPORTER, SODIUM-ALANINE"/>
    <property type="match status" value="1"/>
</dbReference>
<dbReference type="PANTHER" id="PTHR30330:SF1">
    <property type="entry name" value="AMINO-ACID CARRIER PROTEIN ALST"/>
    <property type="match status" value="1"/>
</dbReference>
<keyword evidence="9" id="KW-0997">Cell inner membrane</keyword>
<evidence type="ECO:0000256" key="3">
    <source>
        <dbReference type="ARBA" id="ARBA00022448"/>
    </source>
</evidence>
<accession>A0A1C3J3W3</accession>
<dbReference type="EMBL" id="FLQP01000092">
    <property type="protein sequence ID" value="SBS68365.1"/>
    <property type="molecule type" value="Genomic_DNA"/>
</dbReference>
<feature type="transmembrane region" description="Helical" evidence="9">
    <location>
        <begin position="356"/>
        <end position="375"/>
    </location>
</feature>
<feature type="transmembrane region" description="Helical" evidence="9">
    <location>
        <begin position="396"/>
        <end position="421"/>
    </location>
</feature>
<feature type="transmembrane region" description="Helical" evidence="9">
    <location>
        <begin position="146"/>
        <end position="167"/>
    </location>
</feature>
<feature type="transmembrane region" description="Helical" evidence="9">
    <location>
        <begin position="187"/>
        <end position="206"/>
    </location>
</feature>
<dbReference type="Proteomes" id="UP000092876">
    <property type="component" value="Unassembled WGS sequence"/>
</dbReference>
<gene>
    <name evidence="10" type="primary">alsT_4</name>
    <name evidence="10" type="ORF">VAT7223_04165</name>
</gene>
<evidence type="ECO:0000256" key="7">
    <source>
        <dbReference type="ARBA" id="ARBA00022989"/>
    </source>
</evidence>
<keyword evidence="8 9" id="KW-0472">Membrane</keyword>
<comment type="subcellular location">
    <subcellularLocation>
        <location evidence="9">Cell inner membrane</location>
        <topology evidence="9">Multi-pass membrane protein</topology>
    </subcellularLocation>
    <subcellularLocation>
        <location evidence="1">Cell membrane</location>
        <topology evidence="1">Multi-pass membrane protein</topology>
    </subcellularLocation>
</comment>
<keyword evidence="5 9" id="KW-0812">Transmembrane</keyword>
<evidence type="ECO:0000256" key="6">
    <source>
        <dbReference type="ARBA" id="ARBA00022847"/>
    </source>
</evidence>
<feature type="transmembrane region" description="Helical" evidence="9">
    <location>
        <begin position="215"/>
        <end position="236"/>
    </location>
</feature>
<reference evidence="11" key="1">
    <citation type="submission" date="2016-06" db="EMBL/GenBank/DDBJ databases">
        <authorList>
            <person name="Rodrigo-Torres Lidia"/>
            <person name="Arahal R.David."/>
        </authorList>
    </citation>
    <scope>NUCLEOTIDE SEQUENCE [LARGE SCALE GENOMIC DNA]</scope>
    <source>
        <strain evidence="11">CECT 7223</strain>
    </source>
</reference>
<evidence type="ECO:0000256" key="5">
    <source>
        <dbReference type="ARBA" id="ARBA00022692"/>
    </source>
</evidence>
<keyword evidence="4" id="KW-1003">Cell membrane</keyword>
<dbReference type="InterPro" id="IPR001463">
    <property type="entry name" value="Na/Ala_symport"/>
</dbReference>
<evidence type="ECO:0000256" key="8">
    <source>
        <dbReference type="ARBA" id="ARBA00023136"/>
    </source>
</evidence>
<dbReference type="GO" id="GO:0005283">
    <property type="term" value="F:amino acid:sodium symporter activity"/>
    <property type="evidence" value="ECO:0007669"/>
    <property type="project" value="InterPro"/>
</dbReference>
<protein>
    <submittedName>
        <fullName evidence="10">Amino-acid carrier protein AlsT</fullName>
    </submittedName>
</protein>
<evidence type="ECO:0000256" key="1">
    <source>
        <dbReference type="ARBA" id="ARBA00004651"/>
    </source>
</evidence>
<dbReference type="AlphaFoldDB" id="A0A1C3J3W3"/>
<evidence type="ECO:0000313" key="10">
    <source>
        <dbReference type="EMBL" id="SBS68365.1"/>
    </source>
</evidence>
<dbReference type="PRINTS" id="PR00175">
    <property type="entry name" value="NAALASMPORT"/>
</dbReference>
<organism evidence="10 11">
    <name type="scientific">Vibrio atlanticus</name>
    <dbReference type="NCBI Taxonomy" id="693153"/>
    <lineage>
        <taxon>Bacteria</taxon>
        <taxon>Pseudomonadati</taxon>
        <taxon>Pseudomonadota</taxon>
        <taxon>Gammaproteobacteria</taxon>
        <taxon>Vibrionales</taxon>
        <taxon>Vibrionaceae</taxon>
        <taxon>Vibrio</taxon>
    </lineage>
</organism>
<dbReference type="PROSITE" id="PS00873">
    <property type="entry name" value="NA_ALANINE_SYMP"/>
    <property type="match status" value="1"/>
</dbReference>
<feature type="transmembrane region" description="Helical" evidence="9">
    <location>
        <begin position="20"/>
        <end position="43"/>
    </location>
</feature>
<dbReference type="FunFam" id="1.20.1740.10:FF:000004">
    <property type="entry name" value="Sodium:alanine symporter family protein"/>
    <property type="match status" value="1"/>
</dbReference>
<dbReference type="Gene3D" id="1.20.1740.10">
    <property type="entry name" value="Amino acid/polyamine transporter I"/>
    <property type="match status" value="1"/>
</dbReference>
<name>A0A1C3J3W3_9VIBR</name>
<proteinExistence type="inferred from homology"/>
<feature type="transmembrane region" description="Helical" evidence="9">
    <location>
        <begin position="242"/>
        <end position="266"/>
    </location>
</feature>
<evidence type="ECO:0000313" key="11">
    <source>
        <dbReference type="Proteomes" id="UP000092876"/>
    </source>
</evidence>
<feature type="transmembrane region" description="Helical" evidence="9">
    <location>
        <begin position="427"/>
        <end position="447"/>
    </location>
</feature>
<keyword evidence="6 9" id="KW-0769">Symport</keyword>